<comment type="caution">
    <text evidence="2">The sequence shown here is derived from an EMBL/GenBank/DDBJ whole genome shotgun (WGS) entry which is preliminary data.</text>
</comment>
<protein>
    <submittedName>
        <fullName evidence="2">Uncharacterized protein</fullName>
    </submittedName>
</protein>
<reference evidence="2 3" key="1">
    <citation type="submission" date="2012-08" db="EMBL/GenBank/DDBJ databases">
        <authorList>
            <person name="Gan P.H.P."/>
            <person name="Ikeda K."/>
            <person name="Irieda H."/>
            <person name="Narusaka M."/>
            <person name="O'Connell R.J."/>
            <person name="Narusaka Y."/>
            <person name="Takano Y."/>
            <person name="Kubo Y."/>
            <person name="Shirasu K."/>
        </authorList>
    </citation>
    <scope>NUCLEOTIDE SEQUENCE [LARGE SCALE GENOMIC DNA]</scope>
    <source>
        <strain evidence="2 3">Nara gc5</strain>
    </source>
</reference>
<reference evidence="2 3" key="2">
    <citation type="submission" date="2020-04" db="EMBL/GenBank/DDBJ databases">
        <title>Genome sequencing and assembly of multiple isolates from the Colletotrichum gloeosporioides species complex.</title>
        <authorList>
            <person name="Gan P."/>
            <person name="Shirasu K."/>
        </authorList>
    </citation>
    <scope>NUCLEOTIDE SEQUENCE [LARGE SCALE GENOMIC DNA]</scope>
    <source>
        <strain evidence="2 3">Nara gc5</strain>
    </source>
</reference>
<dbReference type="Proteomes" id="UP000011096">
    <property type="component" value="Unassembled WGS sequence"/>
</dbReference>
<accession>A0A7J6JPY8</accession>
<evidence type="ECO:0000313" key="2">
    <source>
        <dbReference type="EMBL" id="KAF4492518.1"/>
    </source>
</evidence>
<dbReference type="InParanoid" id="A0A7J6JPY8"/>
<proteinExistence type="predicted"/>
<keyword evidence="3" id="KW-1185">Reference proteome</keyword>
<name>A0A7J6JPY8_COLFN</name>
<dbReference type="OrthoDB" id="4836496at2759"/>
<gene>
    <name evidence="2" type="ORF">CGGC5_v002353</name>
</gene>
<evidence type="ECO:0000256" key="1">
    <source>
        <dbReference type="SAM" id="MobiDB-lite"/>
    </source>
</evidence>
<sequence length="342" mass="37236">MTKSGLVYPTHFVRVLVEARWLRNGKLGTRHITVVSDDLLEPYGKDLLAGKKIIDQLRVMSGMPRTCPSLARLSAYWRGVDDDTGQSPGTSDYLPSAHETPSQFTPSNSGLMSLTSTNNALPQSTALTCFSDSTYSRSAVDGGTSHPWEKIQDEGAQERLNSVEGEPFETDLNRSQSLGEVYEKGPRMALSSRSYMATHGSSITQEGSIDTHSPTISHCGSGRLMSFDTIQDSDFGDGQSTPFGHLGQSQPPRFYEDPEATMSSTVQSSFISEDSSSAFQGIVAWDFLPANSQSQTQTTSQSNLVQVTSTVPQIRLDPSYGESEDNDLPSNYFFDMGGFLSS</sequence>
<organism evidence="2 3">
    <name type="scientific">Colletotrichum fructicola (strain Nara gc5)</name>
    <name type="common">Anthracnose fungus</name>
    <name type="synonym">Colletotrichum gloeosporioides (strain Nara gc5)</name>
    <dbReference type="NCBI Taxonomy" id="1213859"/>
    <lineage>
        <taxon>Eukaryota</taxon>
        <taxon>Fungi</taxon>
        <taxon>Dikarya</taxon>
        <taxon>Ascomycota</taxon>
        <taxon>Pezizomycotina</taxon>
        <taxon>Sordariomycetes</taxon>
        <taxon>Hypocreomycetidae</taxon>
        <taxon>Glomerellales</taxon>
        <taxon>Glomerellaceae</taxon>
        <taxon>Colletotrichum</taxon>
        <taxon>Colletotrichum gloeosporioides species complex</taxon>
    </lineage>
</organism>
<dbReference type="RefSeq" id="XP_066009921.1">
    <property type="nucleotide sequence ID" value="XM_066150948.1"/>
</dbReference>
<evidence type="ECO:0000313" key="3">
    <source>
        <dbReference type="Proteomes" id="UP000011096"/>
    </source>
</evidence>
<feature type="region of interest" description="Disordered" evidence="1">
    <location>
        <begin position="81"/>
        <end position="101"/>
    </location>
</feature>
<dbReference type="AlphaFoldDB" id="A0A7J6JPY8"/>
<dbReference type="GeneID" id="43619361"/>
<dbReference type="EMBL" id="ANPB02000001">
    <property type="protein sequence ID" value="KAF4492518.1"/>
    <property type="molecule type" value="Genomic_DNA"/>
</dbReference>